<evidence type="ECO:0000313" key="2">
    <source>
        <dbReference type="Proteomes" id="UP001201980"/>
    </source>
</evidence>
<reference evidence="1" key="1">
    <citation type="submission" date="2022-07" db="EMBL/GenBank/DDBJ databases">
        <title>Draft genome sequence of Zalerion maritima ATCC 34329, a (micro)plastics degrading marine fungus.</title>
        <authorList>
            <person name="Paco A."/>
            <person name="Goncalves M.F.M."/>
            <person name="Rocha-Santos T.A.P."/>
            <person name="Alves A."/>
        </authorList>
    </citation>
    <scope>NUCLEOTIDE SEQUENCE</scope>
    <source>
        <strain evidence="1">ATCC 34329</strain>
    </source>
</reference>
<protein>
    <submittedName>
        <fullName evidence="1">Uncharacterized protein</fullName>
    </submittedName>
</protein>
<dbReference type="Proteomes" id="UP001201980">
    <property type="component" value="Unassembled WGS sequence"/>
</dbReference>
<organism evidence="1 2">
    <name type="scientific">Zalerion maritima</name>
    <dbReference type="NCBI Taxonomy" id="339359"/>
    <lineage>
        <taxon>Eukaryota</taxon>
        <taxon>Fungi</taxon>
        <taxon>Dikarya</taxon>
        <taxon>Ascomycota</taxon>
        <taxon>Pezizomycotina</taxon>
        <taxon>Sordariomycetes</taxon>
        <taxon>Lulworthiomycetidae</taxon>
        <taxon>Lulworthiales</taxon>
        <taxon>Lulworthiaceae</taxon>
        <taxon>Zalerion</taxon>
    </lineage>
</organism>
<gene>
    <name evidence="1" type="ORF">MKZ38_009726</name>
</gene>
<accession>A0AAD5WSU8</accession>
<dbReference type="EMBL" id="JAKWBI020000079">
    <property type="protein sequence ID" value="KAJ2903504.1"/>
    <property type="molecule type" value="Genomic_DNA"/>
</dbReference>
<proteinExistence type="predicted"/>
<dbReference type="AlphaFoldDB" id="A0AAD5WSU8"/>
<keyword evidence="2" id="KW-1185">Reference proteome</keyword>
<comment type="caution">
    <text evidence="1">The sequence shown here is derived from an EMBL/GenBank/DDBJ whole genome shotgun (WGS) entry which is preliminary data.</text>
</comment>
<name>A0AAD5WSU8_9PEZI</name>
<sequence length="104" mass="11587">MESASSSQEQFWSLFQNTSLPAETLDAATSRAEIQSLCANPDIDILLLLKSRVARVMTGQNHQKGDESAWQVVLRARVDMLFLEHERGRVLEAVVEMARESGAI</sequence>
<evidence type="ECO:0000313" key="1">
    <source>
        <dbReference type="EMBL" id="KAJ2903504.1"/>
    </source>
</evidence>